<dbReference type="RefSeq" id="WP_131448708.1">
    <property type="nucleotide sequence ID" value="NZ_SJZB01000049.1"/>
</dbReference>
<keyword evidence="4 11" id="KW-0240">DNA-directed RNA polymerase</keyword>
<dbReference type="GO" id="GO:0000428">
    <property type="term" value="C:DNA-directed RNA polymerase complex"/>
    <property type="evidence" value="ECO:0007669"/>
    <property type="project" value="UniProtKB-KW"/>
</dbReference>
<dbReference type="AlphaFoldDB" id="A0A4R1B6E1"/>
<dbReference type="GO" id="GO:0003677">
    <property type="term" value="F:DNA binding"/>
    <property type="evidence" value="ECO:0007669"/>
    <property type="project" value="UniProtKB-UniRule"/>
</dbReference>
<dbReference type="SMART" id="SM01409">
    <property type="entry name" value="RNA_pol_Rpb6"/>
    <property type="match status" value="1"/>
</dbReference>
<evidence type="ECO:0000256" key="6">
    <source>
        <dbReference type="ARBA" id="ARBA00022695"/>
    </source>
</evidence>
<accession>A0A4R1B6E1</accession>
<evidence type="ECO:0000313" key="12">
    <source>
        <dbReference type="EMBL" id="TCJ11808.1"/>
    </source>
</evidence>
<comment type="function">
    <text evidence="11">Promotes RNA polymerase assembly. Latches the N- and C-terminal regions of the beta' subunit thereby facilitating its interaction with the beta and alpha subunits.</text>
</comment>
<comment type="catalytic activity">
    <reaction evidence="10 11">
        <text>RNA(n) + a ribonucleoside 5'-triphosphate = RNA(n+1) + diphosphate</text>
        <dbReference type="Rhea" id="RHEA:21248"/>
        <dbReference type="Rhea" id="RHEA-COMP:14527"/>
        <dbReference type="Rhea" id="RHEA-COMP:17342"/>
        <dbReference type="ChEBI" id="CHEBI:33019"/>
        <dbReference type="ChEBI" id="CHEBI:61557"/>
        <dbReference type="ChEBI" id="CHEBI:140395"/>
        <dbReference type="EC" id="2.7.7.6"/>
    </reaction>
</comment>
<dbReference type="InterPro" id="IPR003716">
    <property type="entry name" value="DNA-dir_RNA_pol_omega"/>
</dbReference>
<dbReference type="SUPFAM" id="SSF63562">
    <property type="entry name" value="RPB6/omega subunit-like"/>
    <property type="match status" value="1"/>
</dbReference>
<dbReference type="GO" id="GO:0006351">
    <property type="term" value="P:DNA-templated transcription"/>
    <property type="evidence" value="ECO:0007669"/>
    <property type="project" value="UniProtKB-UniRule"/>
</dbReference>
<dbReference type="InterPro" id="IPR006110">
    <property type="entry name" value="Pol_omega/Rpo6/RPB6"/>
</dbReference>
<evidence type="ECO:0000256" key="8">
    <source>
        <dbReference type="ARBA" id="ARBA00029924"/>
    </source>
</evidence>
<comment type="subunit">
    <text evidence="11">The RNAP catalytic core consists of 2 alpha, 1 beta, 1 beta' and 1 omega subunit. When a sigma factor is associated with the core the holoenzyme is formed, which can initiate transcription.</text>
</comment>
<dbReference type="OrthoDB" id="9796300at2"/>
<name>A0A4R1B6E1_9PROT</name>
<dbReference type="HAMAP" id="MF_00366">
    <property type="entry name" value="RNApol_bact_RpoZ"/>
    <property type="match status" value="1"/>
</dbReference>
<comment type="similarity">
    <text evidence="1 11">Belongs to the RNA polymerase subunit omega family.</text>
</comment>
<dbReference type="Gene3D" id="3.90.940.10">
    <property type="match status" value="1"/>
</dbReference>
<dbReference type="GO" id="GO:0003899">
    <property type="term" value="F:DNA-directed RNA polymerase activity"/>
    <property type="evidence" value="ECO:0007669"/>
    <property type="project" value="UniProtKB-UniRule"/>
</dbReference>
<keyword evidence="7 11" id="KW-0804">Transcription</keyword>
<evidence type="ECO:0000256" key="5">
    <source>
        <dbReference type="ARBA" id="ARBA00022679"/>
    </source>
</evidence>
<dbReference type="EMBL" id="SJZB01000049">
    <property type="protein sequence ID" value="TCJ11808.1"/>
    <property type="molecule type" value="Genomic_DNA"/>
</dbReference>
<protein>
    <recommendedName>
        <fullName evidence="3 11">DNA-directed RNA polymerase subunit omega</fullName>
        <shortName evidence="11">RNAP omega subunit</shortName>
        <ecNumber evidence="2 11">2.7.7.6</ecNumber>
    </recommendedName>
    <alternativeName>
        <fullName evidence="9 11">RNA polymerase omega subunit</fullName>
    </alternativeName>
    <alternativeName>
        <fullName evidence="8 11">Transcriptase subunit omega</fullName>
    </alternativeName>
</protein>
<comment type="caution">
    <text evidence="12">The sequence shown here is derived from an EMBL/GenBank/DDBJ whole genome shotgun (WGS) entry which is preliminary data.</text>
</comment>
<organism evidence="12 13">
    <name type="scientific">Parasulfuritortus cantonensis</name>
    <dbReference type="NCBI Taxonomy" id="2528202"/>
    <lineage>
        <taxon>Bacteria</taxon>
        <taxon>Pseudomonadati</taxon>
        <taxon>Pseudomonadota</taxon>
        <taxon>Betaproteobacteria</taxon>
        <taxon>Nitrosomonadales</taxon>
        <taxon>Thiobacillaceae</taxon>
        <taxon>Parasulfuritortus</taxon>
    </lineage>
</organism>
<keyword evidence="6 11" id="KW-0548">Nucleotidyltransferase</keyword>
<evidence type="ECO:0000256" key="4">
    <source>
        <dbReference type="ARBA" id="ARBA00022478"/>
    </source>
</evidence>
<proteinExistence type="inferred from homology"/>
<evidence type="ECO:0000256" key="7">
    <source>
        <dbReference type="ARBA" id="ARBA00023163"/>
    </source>
</evidence>
<dbReference type="PANTHER" id="PTHR34476:SF1">
    <property type="entry name" value="DNA-DIRECTED RNA POLYMERASE SUBUNIT OMEGA"/>
    <property type="match status" value="1"/>
</dbReference>
<evidence type="ECO:0000256" key="10">
    <source>
        <dbReference type="ARBA" id="ARBA00048552"/>
    </source>
</evidence>
<dbReference type="EC" id="2.7.7.6" evidence="2 11"/>
<evidence type="ECO:0000256" key="11">
    <source>
        <dbReference type="HAMAP-Rule" id="MF_00366"/>
    </source>
</evidence>
<sequence length="68" mass="7382">MARITVDDCIKYIPNRFEMTLAAATRARQISVGASPKVESDKDKPAVIALREISEGQVGAEILLKAHS</sequence>
<evidence type="ECO:0000256" key="3">
    <source>
        <dbReference type="ARBA" id="ARBA00013725"/>
    </source>
</evidence>
<keyword evidence="13" id="KW-1185">Reference proteome</keyword>
<dbReference type="NCBIfam" id="TIGR00690">
    <property type="entry name" value="rpoZ"/>
    <property type="match status" value="1"/>
</dbReference>
<dbReference type="Pfam" id="PF01192">
    <property type="entry name" value="RNA_pol_Rpb6"/>
    <property type="match status" value="1"/>
</dbReference>
<evidence type="ECO:0000256" key="9">
    <source>
        <dbReference type="ARBA" id="ARBA00030998"/>
    </source>
</evidence>
<keyword evidence="5 11" id="KW-0808">Transferase</keyword>
<dbReference type="PANTHER" id="PTHR34476">
    <property type="entry name" value="DNA-DIRECTED RNA POLYMERASE SUBUNIT OMEGA"/>
    <property type="match status" value="1"/>
</dbReference>
<gene>
    <name evidence="11" type="primary">rpoZ</name>
    <name evidence="12" type="ORF">EZJ19_14215</name>
</gene>
<dbReference type="Proteomes" id="UP000295443">
    <property type="component" value="Unassembled WGS sequence"/>
</dbReference>
<evidence type="ECO:0000256" key="1">
    <source>
        <dbReference type="ARBA" id="ARBA00006711"/>
    </source>
</evidence>
<dbReference type="InterPro" id="IPR036161">
    <property type="entry name" value="RPB6/omega-like_sf"/>
</dbReference>
<reference evidence="12 13" key="1">
    <citation type="submission" date="2019-03" db="EMBL/GenBank/DDBJ databases">
        <title>Genome sequence of Thiobacillaceae bacterium LSR1, a sulfur-oxidizing bacterium isolated from freshwater sediment.</title>
        <authorList>
            <person name="Li S."/>
        </authorList>
    </citation>
    <scope>NUCLEOTIDE SEQUENCE [LARGE SCALE GENOMIC DNA]</scope>
    <source>
        <strain evidence="12 13">LSR1</strain>
    </source>
</reference>
<evidence type="ECO:0000256" key="2">
    <source>
        <dbReference type="ARBA" id="ARBA00012418"/>
    </source>
</evidence>
<evidence type="ECO:0000313" key="13">
    <source>
        <dbReference type="Proteomes" id="UP000295443"/>
    </source>
</evidence>